<accession>A0ACC3CU34</accession>
<sequence length="273" mass="31072">LFMNRGGPSLDAIEAEEELAQTRTQRQQRFGAKDDDDDDLDDGDALRWDVLGRLACFPNNKRPAVSGFLLGPLSVQKRVRATQPRRERLRNTQTEKTRPQELQASDLERNEQSNLTHLCTNIRKVLVQTLNDRVQAADADVEALGRAPTEEDLNSILKQRALAAPGELSYFQFVLNPYSFGQTVENIFYVSFLVKEGQAEIGKDQHGLPTLSYQTPRTIEEQRQQHISKNQAIISMDYQSWEELIDLLDIKVPLIPHRAEEQQTQVGARGWYG</sequence>
<protein>
    <submittedName>
        <fullName evidence="1">Uncharacterized protein</fullName>
    </submittedName>
</protein>
<dbReference type="EMBL" id="JAWDJW010011399">
    <property type="protein sequence ID" value="KAK3044825.1"/>
    <property type="molecule type" value="Genomic_DNA"/>
</dbReference>
<dbReference type="Proteomes" id="UP001186974">
    <property type="component" value="Unassembled WGS sequence"/>
</dbReference>
<feature type="non-terminal residue" evidence="1">
    <location>
        <position position="1"/>
    </location>
</feature>
<keyword evidence="2" id="KW-1185">Reference proteome</keyword>
<evidence type="ECO:0000313" key="2">
    <source>
        <dbReference type="Proteomes" id="UP001186974"/>
    </source>
</evidence>
<proteinExistence type="predicted"/>
<gene>
    <name evidence="1" type="ORF">LTS18_000254</name>
</gene>
<comment type="caution">
    <text evidence="1">The sequence shown here is derived from an EMBL/GenBank/DDBJ whole genome shotgun (WGS) entry which is preliminary data.</text>
</comment>
<name>A0ACC3CU34_9PEZI</name>
<reference evidence="1" key="1">
    <citation type="submission" date="2024-09" db="EMBL/GenBank/DDBJ databases">
        <title>Black Yeasts Isolated from many extreme environments.</title>
        <authorList>
            <person name="Coleine C."/>
            <person name="Stajich J.E."/>
            <person name="Selbmann L."/>
        </authorList>
    </citation>
    <scope>NUCLEOTIDE SEQUENCE</scope>
    <source>
        <strain evidence="1">CCFEE 5737</strain>
    </source>
</reference>
<organism evidence="1 2">
    <name type="scientific">Coniosporium uncinatum</name>
    <dbReference type="NCBI Taxonomy" id="93489"/>
    <lineage>
        <taxon>Eukaryota</taxon>
        <taxon>Fungi</taxon>
        <taxon>Dikarya</taxon>
        <taxon>Ascomycota</taxon>
        <taxon>Pezizomycotina</taxon>
        <taxon>Dothideomycetes</taxon>
        <taxon>Dothideomycetes incertae sedis</taxon>
        <taxon>Coniosporium</taxon>
    </lineage>
</organism>
<evidence type="ECO:0000313" key="1">
    <source>
        <dbReference type="EMBL" id="KAK3044825.1"/>
    </source>
</evidence>